<comment type="function">
    <text evidence="1">Putative transcription activator involved in regulating light control of development.</text>
</comment>
<reference evidence="2 3" key="1">
    <citation type="submission" date="2019-01" db="EMBL/GenBank/DDBJ databases">
        <title>Sequencing of cultivated peanut Arachis hypogaea provides insights into genome evolution and oil improvement.</title>
        <authorList>
            <person name="Chen X."/>
        </authorList>
    </citation>
    <scope>NUCLEOTIDE SEQUENCE [LARGE SCALE GENOMIC DNA]</scope>
    <source>
        <strain evidence="3">cv. Fuhuasheng</strain>
        <tissue evidence="2">Leaves</tissue>
    </source>
</reference>
<name>A0A445ECX7_ARAHY</name>
<dbReference type="InterPro" id="IPR031052">
    <property type="entry name" value="FHY3/FAR1"/>
</dbReference>
<evidence type="ECO:0000313" key="2">
    <source>
        <dbReference type="EMBL" id="RYR73193.1"/>
    </source>
</evidence>
<keyword evidence="1" id="KW-0479">Metal-binding</keyword>
<comment type="similarity">
    <text evidence="1">Belongs to the FHY3/FAR1 family.</text>
</comment>
<keyword evidence="1" id="KW-0539">Nucleus</keyword>
<dbReference type="PANTHER" id="PTHR31669:SF251">
    <property type="entry name" value="PROTEIN FAR1-RELATED SEQUENCE"/>
    <property type="match status" value="1"/>
</dbReference>
<keyword evidence="1" id="KW-0862">Zinc</keyword>
<evidence type="ECO:0000256" key="1">
    <source>
        <dbReference type="RuleBase" id="RU367018"/>
    </source>
</evidence>
<evidence type="ECO:0000313" key="3">
    <source>
        <dbReference type="Proteomes" id="UP000289738"/>
    </source>
</evidence>
<gene>
    <name evidence="2" type="ORF">Ahy_A02g007535</name>
</gene>
<proteinExistence type="inferred from homology"/>
<dbReference type="GO" id="GO:0005634">
    <property type="term" value="C:nucleus"/>
    <property type="evidence" value="ECO:0007669"/>
    <property type="project" value="UniProtKB-SubCell"/>
</dbReference>
<organism evidence="2 3">
    <name type="scientific">Arachis hypogaea</name>
    <name type="common">Peanut</name>
    <dbReference type="NCBI Taxonomy" id="3818"/>
    <lineage>
        <taxon>Eukaryota</taxon>
        <taxon>Viridiplantae</taxon>
        <taxon>Streptophyta</taxon>
        <taxon>Embryophyta</taxon>
        <taxon>Tracheophyta</taxon>
        <taxon>Spermatophyta</taxon>
        <taxon>Magnoliopsida</taxon>
        <taxon>eudicotyledons</taxon>
        <taxon>Gunneridae</taxon>
        <taxon>Pentapetalae</taxon>
        <taxon>rosids</taxon>
        <taxon>fabids</taxon>
        <taxon>Fabales</taxon>
        <taxon>Fabaceae</taxon>
        <taxon>Papilionoideae</taxon>
        <taxon>50 kb inversion clade</taxon>
        <taxon>dalbergioids sensu lato</taxon>
        <taxon>Dalbergieae</taxon>
        <taxon>Pterocarpus clade</taxon>
        <taxon>Arachis</taxon>
    </lineage>
</organism>
<comment type="subcellular location">
    <subcellularLocation>
        <location evidence="1">Nucleus</location>
    </subcellularLocation>
</comment>
<sequence>MCIARYSLTDSNMLANLFCADGGSRIDYQHSGDVLSFDLTYKKNKYRIFLNMEIEKFEAKWDVAVEEYRLHDSFWVKETYDKRKMWTNAYLKDKFCTGFRTTSRCEWINTNVKKFLNSRHNVLEMVQNIELMVREYRNNELEAHFKSIHGNPVITACLDPLEQFATIVYTRELFLDVMREIEGVGAVNFVAKIR</sequence>
<protein>
    <recommendedName>
        <fullName evidence="1">Protein FAR1-RELATED SEQUENCE</fullName>
    </recommendedName>
</protein>
<keyword evidence="3" id="KW-1185">Reference proteome</keyword>
<comment type="caution">
    <text evidence="2">The sequence shown here is derived from an EMBL/GenBank/DDBJ whole genome shotgun (WGS) entry which is preliminary data.</text>
</comment>
<keyword evidence="1" id="KW-0863">Zinc-finger</keyword>
<dbReference type="EMBL" id="SDMP01000002">
    <property type="protein sequence ID" value="RYR73193.1"/>
    <property type="molecule type" value="Genomic_DNA"/>
</dbReference>
<dbReference type="PANTHER" id="PTHR31669">
    <property type="entry name" value="PROTEIN FAR1-RELATED SEQUENCE 10-RELATED"/>
    <property type="match status" value="1"/>
</dbReference>
<dbReference type="GO" id="GO:0006355">
    <property type="term" value="P:regulation of DNA-templated transcription"/>
    <property type="evidence" value="ECO:0007669"/>
    <property type="project" value="UniProtKB-UniRule"/>
</dbReference>
<dbReference type="AlphaFoldDB" id="A0A445ECX7"/>
<dbReference type="Proteomes" id="UP000289738">
    <property type="component" value="Chromosome A02"/>
</dbReference>
<accession>A0A445ECX7</accession>
<dbReference type="GO" id="GO:0008270">
    <property type="term" value="F:zinc ion binding"/>
    <property type="evidence" value="ECO:0007669"/>
    <property type="project" value="UniProtKB-UniRule"/>
</dbReference>